<feature type="compositionally biased region" description="Polar residues" evidence="2">
    <location>
        <begin position="127"/>
        <end position="137"/>
    </location>
</feature>
<dbReference type="PANTHER" id="PTHR33820:SF2">
    <property type="entry name" value="COILED-COIL DOMAIN-CONTAINING PROTEIN 17"/>
    <property type="match status" value="1"/>
</dbReference>
<dbReference type="Proteomes" id="UP000549394">
    <property type="component" value="Unassembled WGS sequence"/>
</dbReference>
<dbReference type="InterPro" id="IPR038800">
    <property type="entry name" value="CCDC17"/>
</dbReference>
<sequence>MSSSALGAQNSVLRCDACDMVFNTPSRLQSHKTKYCIGDGSKSKQQLPNIFQETYPIPILHPSKSKDNFKEWLYIKKAADQKLMQLREDRMKGLRKAKQMSEPSTPIENLWDRRATELDRLSRARRNSVSSKSTISINLPMDSSDEDPTPEPQDGPLSYKPSKRLQHEHQKARRTRYLETEKLRKQKTNLEQQIQLLEEKGDPADEWIQKLQENQRFNEKMLEDLRDKQTDRQNNNELMREVQQMRQSYLRRGGNDRKILEQMAIMESEALERIKKTDKGNAAIEAQTTALQEENKRLQEQLAALVNSNNKKLQYMDDDIDNKDWLRNEIERGQGKQKNQLEILQKQIDQLQYDLERERQKRREHTHIREFNNIPPKPVDLPIESHRYTSHNVPDLQPSLYDPNSGFTIFYDFISGLPSIVVQVRLLSALYLTQHLYSTPTTLPLIPAGFDRIANVALIAATQPVPNCKASTDLSLIVEVQVSEGGGGLVNRAWCKVLLFDSSQRLQSGRWKVPLRIVPVRQELASRDINYISQYGAAELYFRLVNHRDVENQMKRIVDTHESFSYNFMPPPSSPQWTAPSITIPPPPPSDPPPESPILEPQRSIRPFSHQYRANDYDIDNLSLGLQVIRLKYAEPGPTKIDFTAYNATTGKVLKTFTRPVQSSTTVQTDYYRYCMHIFGKEEMLFENLSLKKGCILVVRVYQSTRAVPEIRDTFEDFNAELYDLELIAWSSLPLTIPDTNEPNIGSHTLLLYQLPVANISNLPTDYHYAPKNWKRFGRAVLKLRIFVNKLEGESSDESDAYSEPEELPSTTWLLKQRMEPSMQPYEGEDGFDIYIDGCMNLPEVCTITRIAGRFLDSTYNKHCADINCLGQLDSDVWNPIYDHRMEVRVPNLPPTTTLLIKIYTIDKFTKEMTVVGFATLAMFVTSGSEMQPVANSGGYQISLNAGAHQRRIFLDGPKTEKFSQDCLNSGRIVPCSSILIRIVPAPKGPNNKTLQRSEVPEDHWQRVGLAESRPKYSQRVYLSESCSPTRGEALLFPGMVKRTKVSIRETARILLQEVGKQRLSDHELQNKLRKLFLNLMDTIPKTLDITYVSQYDPKIGLSFAVDAAMNIPWKNFTHVQFCLSPPGSYYKGLQEVNFDRPLFTENLDMAGSSNQPDWHDGLRHFPMRHYNRHLVMIIHLQEIYIRTLKDRYKYGLNEQAWTVLPIFTDKFCYTGAFQLPLFYGPPSLEALAQIAKQPYADWLKQSLDSESVKYLDRASVFVRICDGRRFEEVRERSTIQNLLNSSNGIQYVNTSFIPESSANDYLSTTLLPSGLPVGNVYSDLIPAELTSERCKENLAVNFQKLCYKIDIE</sequence>
<gene>
    <name evidence="3" type="ORF">DGYR_LOCUS11377</name>
</gene>
<protein>
    <submittedName>
        <fullName evidence="3">DgyrCDS12050</fullName>
    </submittedName>
</protein>
<organism evidence="3 4">
    <name type="scientific">Dimorphilus gyrociliatus</name>
    <dbReference type="NCBI Taxonomy" id="2664684"/>
    <lineage>
        <taxon>Eukaryota</taxon>
        <taxon>Metazoa</taxon>
        <taxon>Spiralia</taxon>
        <taxon>Lophotrochozoa</taxon>
        <taxon>Annelida</taxon>
        <taxon>Polychaeta</taxon>
        <taxon>Polychaeta incertae sedis</taxon>
        <taxon>Dinophilidae</taxon>
        <taxon>Dimorphilus</taxon>
    </lineage>
</organism>
<proteinExistence type="predicted"/>
<evidence type="ECO:0000256" key="2">
    <source>
        <dbReference type="SAM" id="MobiDB-lite"/>
    </source>
</evidence>
<feature type="region of interest" description="Disordered" evidence="2">
    <location>
        <begin position="575"/>
        <end position="601"/>
    </location>
</feature>
<evidence type="ECO:0000313" key="4">
    <source>
        <dbReference type="Proteomes" id="UP000549394"/>
    </source>
</evidence>
<accession>A0A7I8W753</accession>
<comment type="caution">
    <text evidence="3">The sequence shown here is derived from an EMBL/GenBank/DDBJ whole genome shotgun (WGS) entry which is preliminary data.</text>
</comment>
<name>A0A7I8W753_9ANNE</name>
<evidence type="ECO:0000256" key="1">
    <source>
        <dbReference type="SAM" id="Coils"/>
    </source>
</evidence>
<dbReference type="OrthoDB" id="289416at2759"/>
<keyword evidence="1" id="KW-0175">Coiled coil</keyword>
<feature type="coiled-coil region" evidence="1">
    <location>
        <begin position="180"/>
        <end position="248"/>
    </location>
</feature>
<feature type="compositionally biased region" description="Basic residues" evidence="2">
    <location>
        <begin position="161"/>
        <end position="175"/>
    </location>
</feature>
<evidence type="ECO:0000313" key="3">
    <source>
        <dbReference type="EMBL" id="CAD5123733.1"/>
    </source>
</evidence>
<reference evidence="3 4" key="1">
    <citation type="submission" date="2020-08" db="EMBL/GenBank/DDBJ databases">
        <authorList>
            <person name="Hejnol A."/>
        </authorList>
    </citation>
    <scope>NUCLEOTIDE SEQUENCE [LARGE SCALE GENOMIC DNA]</scope>
</reference>
<feature type="coiled-coil region" evidence="1">
    <location>
        <begin position="281"/>
        <end position="361"/>
    </location>
</feature>
<keyword evidence="4" id="KW-1185">Reference proteome</keyword>
<feature type="region of interest" description="Disordered" evidence="2">
    <location>
        <begin position="122"/>
        <end position="176"/>
    </location>
</feature>
<feature type="compositionally biased region" description="Pro residues" evidence="2">
    <location>
        <begin position="583"/>
        <end position="596"/>
    </location>
</feature>
<dbReference type="PANTHER" id="PTHR33820">
    <property type="entry name" value="COILED-COIL DOMAIN-CONTAINING PROTEIN 17"/>
    <property type="match status" value="1"/>
</dbReference>
<dbReference type="EMBL" id="CAJFCJ010000019">
    <property type="protein sequence ID" value="CAD5123733.1"/>
    <property type="molecule type" value="Genomic_DNA"/>
</dbReference>